<feature type="transmembrane region" description="Helical" evidence="6">
    <location>
        <begin position="195"/>
        <end position="215"/>
    </location>
</feature>
<feature type="domain" description="Major facilitator superfamily (MFS) profile" evidence="7">
    <location>
        <begin position="38"/>
        <end position="445"/>
    </location>
</feature>
<dbReference type="InterPro" id="IPR011701">
    <property type="entry name" value="MFS"/>
</dbReference>
<evidence type="ECO:0000313" key="9">
    <source>
        <dbReference type="Proteomes" id="UP001610444"/>
    </source>
</evidence>
<dbReference type="EMBL" id="JBFXLR010000011">
    <property type="protein sequence ID" value="KAL2854604.1"/>
    <property type="molecule type" value="Genomic_DNA"/>
</dbReference>
<dbReference type="Gene3D" id="1.20.1250.20">
    <property type="entry name" value="MFS general substrate transporter like domains"/>
    <property type="match status" value="1"/>
</dbReference>
<feature type="transmembrane region" description="Helical" evidence="6">
    <location>
        <begin position="490"/>
        <end position="510"/>
    </location>
</feature>
<feature type="transmembrane region" description="Helical" evidence="6">
    <location>
        <begin position="135"/>
        <end position="153"/>
    </location>
</feature>
<dbReference type="SUPFAM" id="SSF51735">
    <property type="entry name" value="NAD(P)-binding Rossmann-fold domains"/>
    <property type="match status" value="1"/>
</dbReference>
<dbReference type="GeneID" id="98162818"/>
<keyword evidence="4 6" id="KW-1133">Transmembrane helix</keyword>
<dbReference type="InterPro" id="IPR001509">
    <property type="entry name" value="Epimerase_deHydtase"/>
</dbReference>
<feature type="transmembrane region" description="Helical" evidence="6">
    <location>
        <begin position="354"/>
        <end position="375"/>
    </location>
</feature>
<comment type="caution">
    <text evidence="8">The sequence shown here is derived from an EMBL/GenBank/DDBJ whole genome shotgun (WGS) entry which is preliminary data.</text>
</comment>
<proteinExistence type="predicted"/>
<dbReference type="Pfam" id="PF07690">
    <property type="entry name" value="MFS_1"/>
    <property type="match status" value="1"/>
</dbReference>
<dbReference type="InterPro" id="IPR020846">
    <property type="entry name" value="MFS_dom"/>
</dbReference>
<dbReference type="InterPro" id="IPR036259">
    <property type="entry name" value="MFS_trans_sf"/>
</dbReference>
<evidence type="ECO:0000256" key="3">
    <source>
        <dbReference type="ARBA" id="ARBA00022692"/>
    </source>
</evidence>
<dbReference type="Proteomes" id="UP001610444">
    <property type="component" value="Unassembled WGS sequence"/>
</dbReference>
<keyword evidence="3 6" id="KW-0812">Transmembrane</keyword>
<dbReference type="Gene3D" id="3.40.50.720">
    <property type="entry name" value="NAD(P)-binding Rossmann-like Domain"/>
    <property type="match status" value="1"/>
</dbReference>
<keyword evidence="5 6" id="KW-0472">Membrane</keyword>
<dbReference type="Pfam" id="PF01370">
    <property type="entry name" value="Epimerase"/>
    <property type="match status" value="1"/>
</dbReference>
<feature type="transmembrane region" description="Helical" evidence="6">
    <location>
        <begin position="327"/>
        <end position="347"/>
    </location>
</feature>
<dbReference type="SUPFAM" id="SSF103473">
    <property type="entry name" value="MFS general substrate transporter"/>
    <property type="match status" value="1"/>
</dbReference>
<evidence type="ECO:0000313" key="8">
    <source>
        <dbReference type="EMBL" id="KAL2854604.1"/>
    </source>
</evidence>
<dbReference type="PANTHER" id="PTHR43791:SF40">
    <property type="entry name" value="THIAMINE PATHWAY TRANSPORTER THI73"/>
    <property type="match status" value="1"/>
</dbReference>
<evidence type="ECO:0000259" key="7">
    <source>
        <dbReference type="PROSITE" id="PS50850"/>
    </source>
</evidence>
<feature type="transmembrane region" description="Helical" evidence="6">
    <location>
        <begin position="264"/>
        <end position="288"/>
    </location>
</feature>
<name>A0ABR4KQP5_9EURO</name>
<dbReference type="PANTHER" id="PTHR43791">
    <property type="entry name" value="PERMEASE-RELATED"/>
    <property type="match status" value="1"/>
</dbReference>
<feature type="transmembrane region" description="Helical" evidence="6">
    <location>
        <begin position="300"/>
        <end position="321"/>
    </location>
</feature>
<keyword evidence="9" id="KW-1185">Reference proteome</keyword>
<accession>A0ABR4KQP5</accession>
<evidence type="ECO:0000256" key="2">
    <source>
        <dbReference type="ARBA" id="ARBA00022448"/>
    </source>
</evidence>
<evidence type="ECO:0000256" key="4">
    <source>
        <dbReference type="ARBA" id="ARBA00022989"/>
    </source>
</evidence>
<dbReference type="PROSITE" id="PS50850">
    <property type="entry name" value="MFS"/>
    <property type="match status" value="1"/>
</dbReference>
<feature type="transmembrane region" description="Helical" evidence="6">
    <location>
        <begin position="165"/>
        <end position="183"/>
    </location>
</feature>
<feature type="transmembrane region" description="Helical" evidence="6">
    <location>
        <begin position="421"/>
        <end position="441"/>
    </location>
</feature>
<evidence type="ECO:0000256" key="6">
    <source>
        <dbReference type="SAM" id="Phobius"/>
    </source>
</evidence>
<keyword evidence="2" id="KW-0813">Transport</keyword>
<feature type="transmembrane region" description="Helical" evidence="6">
    <location>
        <begin position="34"/>
        <end position="51"/>
    </location>
</feature>
<comment type="subcellular location">
    <subcellularLocation>
        <location evidence="1">Membrane</location>
        <topology evidence="1">Multi-pass membrane protein</topology>
    </subcellularLocation>
</comment>
<protein>
    <submittedName>
        <fullName evidence="8">Major facilitator superfamily domain-containing protein</fullName>
    </submittedName>
</protein>
<dbReference type="RefSeq" id="XP_070901468.1">
    <property type="nucleotide sequence ID" value="XM_071047654.1"/>
</dbReference>
<sequence length="835" mass="91055">MDTDMDTKDEKRTSIDYDCTVGEMESDRALLRRIDWRILPIMFLTYFLQFLDKVSLNYANIMGLQKDLGMAGNDFSWLATAFYIAYAVAEVPQGILLQKYPVTKVLGFNVLVWGILLCCSAAAQNYAGIMALRTILGIMEAVIAPSLTLYTSMWYTRAESTPRFGLWYCGLGVGQIVGGLISFGAQHAPANGWRIMFGVIGAVNLIVAVLVLLILPETPDKATFLSPTDKARIRARLEADSAGVGDKVFCWNALVEVFGDLQTWLLILLTLLITIPSGVITTFSSILIQGFGYGSKESALLNMPSGIVSIVSTMVSSYGIAKGYSRWLTIDILLIPTLLGSCLMSFLPTSNQAGCLAGIYLVNTTVAPLALIFAWTGANYKGYTMKVAGSTLISAAFSIANIIGPQTFQARDAPGYTPAKITLVAVNAAAIIVSTALRVLYGRRNARAGRVGGPARSRMEIRLADKRRGEEGEAGEVSTFRYVYYSIPKMLILITGANGFIATHCIALLLSTTRHCIRATVRSTGKATATISALHAAGIPSTATEPRLQLIVVPDPTDAAQFTPAVKDCDAVLHLASAFTYDAEPGEFEEKLLIPAVRGTETVCAAAAKEASVKRVVVMSSFAAVYDAAKGLQPGRVYTEEDWSPLSYEEGRDAKNVAIAYRASKVVAERAAWDFIATHNVGYTLVTLCPGMVFGRMIHPIDSLNSLNASNQIVWDVLKANEIPPTKAPVWIDVEDLALVSLRALTTPLSGHERFLVTEGPYDTQEIADVVRESFLEYRDRVPVGNPGQRMRDMHYRCDSSKVTRVLDVEFRNLRESIVPLARQLFEMWRVGANQ</sequence>
<evidence type="ECO:0000256" key="5">
    <source>
        <dbReference type="ARBA" id="ARBA00023136"/>
    </source>
</evidence>
<gene>
    <name evidence="8" type="ORF">BJX68DRAFT_274386</name>
</gene>
<reference evidence="8 9" key="1">
    <citation type="submission" date="2024-07" db="EMBL/GenBank/DDBJ databases">
        <title>Section-level genome sequencing and comparative genomics of Aspergillus sections Usti and Cavernicolus.</title>
        <authorList>
            <consortium name="Lawrence Berkeley National Laboratory"/>
            <person name="Nybo J.L."/>
            <person name="Vesth T.C."/>
            <person name="Theobald S."/>
            <person name="Frisvad J.C."/>
            <person name="Larsen T.O."/>
            <person name="Kjaerboelling I."/>
            <person name="Rothschild-Mancinelli K."/>
            <person name="Lyhne E.K."/>
            <person name="Kogle M.E."/>
            <person name="Barry K."/>
            <person name="Clum A."/>
            <person name="Na H."/>
            <person name="Ledsgaard L."/>
            <person name="Lin J."/>
            <person name="Lipzen A."/>
            <person name="Kuo A."/>
            <person name="Riley R."/>
            <person name="Mondo S."/>
            <person name="LaButti K."/>
            <person name="Haridas S."/>
            <person name="Pangalinan J."/>
            <person name="Salamov A.A."/>
            <person name="Simmons B.A."/>
            <person name="Magnuson J.K."/>
            <person name="Chen J."/>
            <person name="Drula E."/>
            <person name="Henrissat B."/>
            <person name="Wiebenga A."/>
            <person name="Lubbers R.J."/>
            <person name="Gomes A.C."/>
            <person name="Macurrencykelacurrency M.R."/>
            <person name="Stajich J."/>
            <person name="Grigoriev I.V."/>
            <person name="Mortensen U.H."/>
            <person name="De vries R.P."/>
            <person name="Baker S.E."/>
            <person name="Andersen M.R."/>
        </authorList>
    </citation>
    <scope>NUCLEOTIDE SEQUENCE [LARGE SCALE GENOMIC DNA]</scope>
    <source>
        <strain evidence="8 9">CBS 756.74</strain>
    </source>
</reference>
<dbReference type="InterPro" id="IPR036291">
    <property type="entry name" value="NAD(P)-bd_dom_sf"/>
</dbReference>
<evidence type="ECO:0000256" key="1">
    <source>
        <dbReference type="ARBA" id="ARBA00004141"/>
    </source>
</evidence>
<feature type="transmembrane region" description="Helical" evidence="6">
    <location>
        <begin position="105"/>
        <end position="123"/>
    </location>
</feature>
<organism evidence="8 9">
    <name type="scientific">Aspergillus pseudodeflectus</name>
    <dbReference type="NCBI Taxonomy" id="176178"/>
    <lineage>
        <taxon>Eukaryota</taxon>
        <taxon>Fungi</taxon>
        <taxon>Dikarya</taxon>
        <taxon>Ascomycota</taxon>
        <taxon>Pezizomycotina</taxon>
        <taxon>Eurotiomycetes</taxon>
        <taxon>Eurotiomycetidae</taxon>
        <taxon>Eurotiales</taxon>
        <taxon>Aspergillaceae</taxon>
        <taxon>Aspergillus</taxon>
        <taxon>Aspergillus subgen. Nidulantes</taxon>
    </lineage>
</organism>